<dbReference type="CDD" id="cd03760">
    <property type="entry name" value="proteasome_beta_type_4"/>
    <property type="match status" value="1"/>
</dbReference>
<dbReference type="PANTHER" id="PTHR32194:SF6">
    <property type="entry name" value="PROTEASOME SUBUNIT BETA"/>
    <property type="match status" value="1"/>
</dbReference>
<keyword evidence="1" id="KW-0539">Nucleus</keyword>
<dbReference type="EMBL" id="KQ964464">
    <property type="protein sequence ID" value="KXN71929.1"/>
    <property type="molecule type" value="Genomic_DNA"/>
</dbReference>
<dbReference type="InterPro" id="IPR016295">
    <property type="entry name" value="Proteasome_beta4"/>
</dbReference>
<dbReference type="InterPro" id="IPR029055">
    <property type="entry name" value="Ntn_hydrolases_N"/>
</dbReference>
<name>A0A137PA91_CONC2</name>
<gene>
    <name evidence="2" type="ORF">CONCODRAFT_78093</name>
</gene>
<dbReference type="GO" id="GO:0005839">
    <property type="term" value="C:proteasome core complex"/>
    <property type="evidence" value="ECO:0007669"/>
    <property type="project" value="InterPro"/>
</dbReference>
<dbReference type="AlphaFoldDB" id="A0A137PA91"/>
<dbReference type="GO" id="GO:0016787">
    <property type="term" value="F:hydrolase activity"/>
    <property type="evidence" value="ECO:0007669"/>
    <property type="project" value="UniProtKB-KW"/>
</dbReference>
<organism evidence="2 3">
    <name type="scientific">Conidiobolus coronatus (strain ATCC 28846 / CBS 209.66 / NRRL 28638)</name>
    <name type="common">Delacroixia coronata</name>
    <dbReference type="NCBI Taxonomy" id="796925"/>
    <lineage>
        <taxon>Eukaryota</taxon>
        <taxon>Fungi</taxon>
        <taxon>Fungi incertae sedis</taxon>
        <taxon>Zoopagomycota</taxon>
        <taxon>Entomophthoromycotina</taxon>
        <taxon>Entomophthoromycetes</taxon>
        <taxon>Entomophthorales</taxon>
        <taxon>Ancylistaceae</taxon>
        <taxon>Conidiobolus</taxon>
    </lineage>
</organism>
<dbReference type="OMA" id="INEQIVM"/>
<dbReference type="SUPFAM" id="SSF56235">
    <property type="entry name" value="N-terminal nucleophile aminohydrolases (Ntn hydrolases)"/>
    <property type="match status" value="1"/>
</dbReference>
<dbReference type="GO" id="GO:0051603">
    <property type="term" value="P:proteolysis involved in protein catabolic process"/>
    <property type="evidence" value="ECO:0007669"/>
    <property type="project" value="InterPro"/>
</dbReference>
<evidence type="ECO:0000256" key="1">
    <source>
        <dbReference type="ARBA" id="ARBA00023242"/>
    </source>
</evidence>
<keyword evidence="2" id="KW-0378">Hydrolase</keyword>
<sequence>MMATDCLASYGSLARFRNERRMHPVGTHTVLGAGGDISDYQYVQHLMDQLMTEENYYDDGHVLGAPHIYEYLCRIMYNRRSKVDPLWNSYIVGGVHKDERFLACVDLKGSTYKSNTLATGFGAHLAQPILRRRAEGREDELTEEEAKDIIEECMRVLFYRDARSLNKIQVSTITKDGAKISEPYSLSTEWGFAESVRGYGSQRV</sequence>
<evidence type="ECO:0000313" key="2">
    <source>
        <dbReference type="EMBL" id="KXN71929.1"/>
    </source>
</evidence>
<dbReference type="Proteomes" id="UP000070444">
    <property type="component" value="Unassembled WGS sequence"/>
</dbReference>
<accession>A0A137PA91</accession>
<protein>
    <submittedName>
        <fullName evidence="2">N-terminal nucleophile aminohydrolase</fullName>
    </submittedName>
</protein>
<dbReference type="OrthoDB" id="10248542at2759"/>
<evidence type="ECO:0000313" key="3">
    <source>
        <dbReference type="Proteomes" id="UP000070444"/>
    </source>
</evidence>
<keyword evidence="3" id="KW-1185">Reference proteome</keyword>
<dbReference type="InterPro" id="IPR023333">
    <property type="entry name" value="Proteasome_suB-type"/>
</dbReference>
<dbReference type="Pfam" id="PF00227">
    <property type="entry name" value="Proteasome"/>
    <property type="match status" value="1"/>
</dbReference>
<dbReference type="PANTHER" id="PTHR32194">
    <property type="entry name" value="METALLOPROTEASE TLDD"/>
    <property type="match status" value="1"/>
</dbReference>
<reference evidence="2 3" key="1">
    <citation type="journal article" date="2015" name="Genome Biol. Evol.">
        <title>Phylogenomic analyses indicate that early fungi evolved digesting cell walls of algal ancestors of land plants.</title>
        <authorList>
            <person name="Chang Y."/>
            <person name="Wang S."/>
            <person name="Sekimoto S."/>
            <person name="Aerts A.L."/>
            <person name="Choi C."/>
            <person name="Clum A."/>
            <person name="LaButti K.M."/>
            <person name="Lindquist E.A."/>
            <person name="Yee Ngan C."/>
            <person name="Ohm R.A."/>
            <person name="Salamov A.A."/>
            <person name="Grigoriev I.V."/>
            <person name="Spatafora J.W."/>
            <person name="Berbee M.L."/>
        </authorList>
    </citation>
    <scope>NUCLEOTIDE SEQUENCE [LARGE SCALE GENOMIC DNA]</scope>
    <source>
        <strain evidence="2 3">NRRL 28638</strain>
    </source>
</reference>
<dbReference type="InterPro" id="IPR001353">
    <property type="entry name" value="Proteasome_sua/b"/>
</dbReference>
<dbReference type="Gene3D" id="3.60.20.10">
    <property type="entry name" value="Glutamine Phosphoribosylpyrophosphate, subunit 1, domain 1"/>
    <property type="match status" value="1"/>
</dbReference>
<proteinExistence type="predicted"/>
<dbReference type="STRING" id="796925.A0A137PA91"/>
<dbReference type="GO" id="GO:0005737">
    <property type="term" value="C:cytoplasm"/>
    <property type="evidence" value="ECO:0007669"/>
    <property type="project" value="TreeGrafter"/>
</dbReference>